<dbReference type="InterPro" id="IPR036291">
    <property type="entry name" value="NAD(P)-bd_dom_sf"/>
</dbReference>
<evidence type="ECO:0000313" key="4">
    <source>
        <dbReference type="Proteomes" id="UP000731907"/>
    </source>
</evidence>
<dbReference type="InterPro" id="IPR019665">
    <property type="entry name" value="OxRdtase/DH_put_Rossmann_dom"/>
</dbReference>
<reference evidence="3 4" key="1">
    <citation type="submission" date="2021-06" db="EMBL/GenBank/DDBJ databases">
        <title>Rhodobacteraceae bacterium strain HSP-20.</title>
        <authorList>
            <person name="Chen W.-M."/>
        </authorList>
    </citation>
    <scope>NUCLEOTIDE SEQUENCE [LARGE SCALE GENOMIC DNA]</scope>
    <source>
        <strain evidence="3 4">HSP-20</strain>
    </source>
</reference>
<organism evidence="3 4">
    <name type="scientific">Paragemmobacter amnigenus</name>
    <dbReference type="NCBI Taxonomy" id="2852097"/>
    <lineage>
        <taxon>Bacteria</taxon>
        <taxon>Pseudomonadati</taxon>
        <taxon>Pseudomonadota</taxon>
        <taxon>Alphaproteobacteria</taxon>
        <taxon>Rhodobacterales</taxon>
        <taxon>Paracoccaceae</taxon>
        <taxon>Paragemmobacter</taxon>
    </lineage>
</organism>
<dbReference type="SUPFAM" id="SSF48179">
    <property type="entry name" value="6-phosphogluconate dehydrogenase C-terminal domain-like"/>
    <property type="match status" value="1"/>
</dbReference>
<dbReference type="EMBL" id="JAAATX020000009">
    <property type="protein sequence ID" value="MBU9698937.1"/>
    <property type="molecule type" value="Genomic_DNA"/>
</dbReference>
<sequence length="282" mass="29791">MSAGQVQRINFIGTGKVGETLMRRIKLSRGCTVGEVASGHVESAVRAVVSTGVGIAVAALDRMESAEIWILAVPDRDIYAVALALAQSPRLPSWGCPVVCHCSGFHSLDVLSPLKSRGWRTASFHPVMSFSDPEAAAARFPGTLCGIEGDAPDEISLLVESLGGKGFSIEPDRKALYHAAAVFSSNFTVVLQAIALAAWKEAGVSEEVATQLSAALLTGTAANVVRDGPQVALTGPAARNEEEVIRQEEAVLAQWRPGSAALYHDLTTLARTLKLTGRVYKT</sequence>
<protein>
    <submittedName>
        <fullName evidence="3">DUF2520 domain-containing protein</fullName>
    </submittedName>
</protein>
<dbReference type="InterPro" id="IPR018931">
    <property type="entry name" value="DUF2520"/>
</dbReference>
<dbReference type="Pfam" id="PF10728">
    <property type="entry name" value="DUF2520"/>
    <property type="match status" value="1"/>
</dbReference>
<dbReference type="InterPro" id="IPR008927">
    <property type="entry name" value="6-PGluconate_DH-like_C_sf"/>
</dbReference>
<dbReference type="SUPFAM" id="SSF51735">
    <property type="entry name" value="NAD(P)-binding Rossmann-fold domains"/>
    <property type="match status" value="1"/>
</dbReference>
<evidence type="ECO:0000259" key="1">
    <source>
        <dbReference type="Pfam" id="PF10727"/>
    </source>
</evidence>
<accession>A0ABS6J8Y6</accession>
<keyword evidence="4" id="KW-1185">Reference proteome</keyword>
<dbReference type="InterPro" id="IPR037108">
    <property type="entry name" value="TM1727-like_C_sf"/>
</dbReference>
<dbReference type="Pfam" id="PF10727">
    <property type="entry name" value="Rossmann-like"/>
    <property type="match status" value="1"/>
</dbReference>
<dbReference type="Gene3D" id="3.40.50.720">
    <property type="entry name" value="NAD(P)-binding Rossmann-like Domain"/>
    <property type="match status" value="1"/>
</dbReference>
<feature type="domain" description="DUF2520" evidence="2">
    <location>
        <begin position="144"/>
        <end position="267"/>
    </location>
</feature>
<evidence type="ECO:0000259" key="2">
    <source>
        <dbReference type="Pfam" id="PF10728"/>
    </source>
</evidence>
<evidence type="ECO:0000313" key="3">
    <source>
        <dbReference type="EMBL" id="MBU9698937.1"/>
    </source>
</evidence>
<proteinExistence type="predicted"/>
<feature type="domain" description="Putative oxidoreductase/dehydrogenase Rossmann-like" evidence="1">
    <location>
        <begin position="9"/>
        <end position="126"/>
    </location>
</feature>
<dbReference type="PANTHER" id="PTHR40459:SF1">
    <property type="entry name" value="CONSERVED HYPOTHETICAL ALANINE AND LEUCINE RICH PROTEIN"/>
    <property type="match status" value="1"/>
</dbReference>
<gene>
    <name evidence="3" type="ORF">GU927_013885</name>
</gene>
<comment type="caution">
    <text evidence="3">The sequence shown here is derived from an EMBL/GenBank/DDBJ whole genome shotgun (WGS) entry which is preliminary data.</text>
</comment>
<name>A0ABS6J8Y6_9RHOB</name>
<dbReference type="Proteomes" id="UP000731907">
    <property type="component" value="Unassembled WGS sequence"/>
</dbReference>
<dbReference type="RefSeq" id="WP_161763039.1">
    <property type="nucleotide sequence ID" value="NZ_JAAATX020000009.1"/>
</dbReference>
<dbReference type="PANTHER" id="PTHR40459">
    <property type="entry name" value="CONSERVED HYPOTHETICAL ALANINE AND LEUCINE RICH PROTEIN"/>
    <property type="match status" value="1"/>
</dbReference>
<dbReference type="Gene3D" id="1.10.1040.20">
    <property type="entry name" value="ProC-like, C-terminal domain"/>
    <property type="match status" value="1"/>
</dbReference>